<keyword evidence="4 7" id="KW-1133">Transmembrane helix</keyword>
<evidence type="ECO:0000313" key="9">
    <source>
        <dbReference type="EMBL" id="RDI58976.1"/>
    </source>
</evidence>
<protein>
    <submittedName>
        <fullName evidence="9">RND superfamily putative drug exporter</fullName>
    </submittedName>
</protein>
<feature type="transmembrane region" description="Helical" evidence="7">
    <location>
        <begin position="540"/>
        <end position="560"/>
    </location>
</feature>
<keyword evidence="5 7" id="KW-0472">Membrane</keyword>
<feature type="transmembrane region" description="Helical" evidence="7">
    <location>
        <begin position="651"/>
        <end position="667"/>
    </location>
</feature>
<dbReference type="InterPro" id="IPR050545">
    <property type="entry name" value="Mycobact_MmpL"/>
</dbReference>
<feature type="transmembrane region" description="Helical" evidence="7">
    <location>
        <begin position="298"/>
        <end position="319"/>
    </location>
</feature>
<feature type="transmembrane region" description="Helical" evidence="7">
    <location>
        <begin position="599"/>
        <end position="621"/>
    </location>
</feature>
<dbReference type="EMBL" id="QQBC01000022">
    <property type="protein sequence ID" value="RDI58976.1"/>
    <property type="molecule type" value="Genomic_DNA"/>
</dbReference>
<dbReference type="PANTHER" id="PTHR33406">
    <property type="entry name" value="MEMBRANE PROTEIN MJ1562-RELATED"/>
    <property type="match status" value="1"/>
</dbReference>
<keyword evidence="2" id="KW-1003">Cell membrane</keyword>
<dbReference type="Pfam" id="PF03176">
    <property type="entry name" value="MMPL"/>
    <property type="match status" value="2"/>
</dbReference>
<feature type="transmembrane region" description="Helical" evidence="7">
    <location>
        <begin position="325"/>
        <end position="348"/>
    </location>
</feature>
<feature type="domain" description="Membrane transport protein MMPL" evidence="8">
    <location>
        <begin position="46"/>
        <end position="359"/>
    </location>
</feature>
<feature type="transmembrane region" description="Helical" evidence="7">
    <location>
        <begin position="199"/>
        <end position="217"/>
    </location>
</feature>
<feature type="domain" description="Membrane transport protein MMPL" evidence="8">
    <location>
        <begin position="467"/>
        <end position="734"/>
    </location>
</feature>
<feature type="transmembrane region" description="Helical" evidence="7">
    <location>
        <begin position="389"/>
        <end position="406"/>
    </location>
</feature>
<dbReference type="PANTHER" id="PTHR33406:SF13">
    <property type="entry name" value="MEMBRANE PROTEIN YDFJ"/>
    <property type="match status" value="1"/>
</dbReference>
<evidence type="ECO:0000313" key="10">
    <source>
        <dbReference type="Proteomes" id="UP000254869"/>
    </source>
</evidence>
<sequence length="794" mass="83968">MSHLVKYAISHPRTIFLGWLIAMAVGALGLPHLLASLTSPAVGVSGSDSQRASELVAAGLPSFGAEQLVAVFNSPTYRTTDPAFHAAFDSGTDALARATGVTGILPFPMAGDPAPAPTLPETLEPLRPLLHDEHTAYALVGLTGDDRQRQHDAPILQQELTRAATATSAGAVDAYLIGVSSFGEAAQQAEIADLVRIELIAVPAATALLILMLWAPVAAMIPMLIAGASVLSTLGAFSLATPILSIDGMLLIGVDAVGLGLGIDYALFVMTRYRQELTAGSAAPEAIRVAMATTGRTVVYSGLLLALGCLCLFLVRWTIFAQAAIGALVVIAVTLIASITLLPAVLVASTPWLNWRPRWMIQGTPLLERTPVDGGRLTRGATHLLRRPWPYALGVTAVLLLIASPATQLRSGIDLEAEALAGTPFLAGRVIADRDVPGLSSVVTIVLRRPLDTDAPDTTALLTALRADPEIAAATALDNGEDLTVVIGVPRHPAQSPPIATMVERIRGRIVPATTPPGSEVLVGGSGALAADILTETSTALWRVIGAVLLIMFAVLVAVLRSLLLPIKALAMSLLATGVAFGLMALVFQHDTAADSHLIWPQVPLIVFVLLFGLSTDYELFLVRRIQEEYRATGLHRHAVLVGLRSTARPISLAAAILAIAFGSLLISPIRSLAALGFAVAVALIVDATLIRLVLVPALMQILGRWNWWFPTMPNVFGKRMNERLSGDRWDRIHRQRTDFGVAHEDDGADSSARARGSHRPRPDGGRLAECGEPVRIRAGLRASLSRANRGDRG</sequence>
<dbReference type="Proteomes" id="UP000254869">
    <property type="component" value="Unassembled WGS sequence"/>
</dbReference>
<proteinExistence type="predicted"/>
<dbReference type="GO" id="GO:0005886">
    <property type="term" value="C:plasma membrane"/>
    <property type="evidence" value="ECO:0007669"/>
    <property type="project" value="UniProtKB-SubCell"/>
</dbReference>
<comment type="subcellular location">
    <subcellularLocation>
        <location evidence="1">Cell membrane</location>
        <topology evidence="1">Multi-pass membrane protein</topology>
    </subcellularLocation>
</comment>
<dbReference type="Gene3D" id="1.20.1640.10">
    <property type="entry name" value="Multidrug efflux transporter AcrB transmembrane domain"/>
    <property type="match status" value="2"/>
</dbReference>
<name>A0A370HK72_9NOCA</name>
<dbReference type="AlphaFoldDB" id="A0A370HK72"/>
<feature type="transmembrane region" description="Helical" evidence="7">
    <location>
        <begin position="673"/>
        <end position="695"/>
    </location>
</feature>
<feature type="region of interest" description="Disordered" evidence="6">
    <location>
        <begin position="741"/>
        <end position="773"/>
    </location>
</feature>
<evidence type="ECO:0000256" key="5">
    <source>
        <dbReference type="ARBA" id="ARBA00023136"/>
    </source>
</evidence>
<evidence type="ECO:0000256" key="1">
    <source>
        <dbReference type="ARBA" id="ARBA00004651"/>
    </source>
</evidence>
<evidence type="ECO:0000256" key="7">
    <source>
        <dbReference type="SAM" id="Phobius"/>
    </source>
</evidence>
<evidence type="ECO:0000256" key="4">
    <source>
        <dbReference type="ARBA" id="ARBA00022989"/>
    </source>
</evidence>
<feature type="transmembrane region" description="Helical" evidence="7">
    <location>
        <begin position="567"/>
        <end position="587"/>
    </location>
</feature>
<evidence type="ECO:0000256" key="6">
    <source>
        <dbReference type="SAM" id="MobiDB-lite"/>
    </source>
</evidence>
<dbReference type="SUPFAM" id="SSF82866">
    <property type="entry name" value="Multidrug efflux transporter AcrB transmembrane domain"/>
    <property type="match status" value="2"/>
</dbReference>
<dbReference type="InterPro" id="IPR004869">
    <property type="entry name" value="MMPL_dom"/>
</dbReference>
<evidence type="ECO:0000256" key="2">
    <source>
        <dbReference type="ARBA" id="ARBA00022475"/>
    </source>
</evidence>
<evidence type="ECO:0000256" key="3">
    <source>
        <dbReference type="ARBA" id="ARBA00022692"/>
    </source>
</evidence>
<reference evidence="9 10" key="1">
    <citation type="submission" date="2018-07" db="EMBL/GenBank/DDBJ databases">
        <title>Genomic Encyclopedia of Type Strains, Phase IV (KMG-IV): sequencing the most valuable type-strain genomes for metagenomic binning, comparative biology and taxonomic classification.</title>
        <authorList>
            <person name="Goeker M."/>
        </authorList>
    </citation>
    <scope>NUCLEOTIDE SEQUENCE [LARGE SCALE GENOMIC DNA]</scope>
    <source>
        <strain evidence="9 10">DSM 44290</strain>
    </source>
</reference>
<evidence type="ECO:0000259" key="8">
    <source>
        <dbReference type="Pfam" id="PF03176"/>
    </source>
</evidence>
<organism evidence="9 10">
    <name type="scientific">Nocardia pseudobrasiliensis</name>
    <dbReference type="NCBI Taxonomy" id="45979"/>
    <lineage>
        <taxon>Bacteria</taxon>
        <taxon>Bacillati</taxon>
        <taxon>Actinomycetota</taxon>
        <taxon>Actinomycetes</taxon>
        <taxon>Mycobacteriales</taxon>
        <taxon>Nocardiaceae</taxon>
        <taxon>Nocardia</taxon>
    </lineage>
</organism>
<comment type="caution">
    <text evidence="9">The sequence shown here is derived from an EMBL/GenBank/DDBJ whole genome shotgun (WGS) entry which is preliminary data.</text>
</comment>
<keyword evidence="3 7" id="KW-0812">Transmembrane</keyword>
<accession>A0A370HK72</accession>
<feature type="transmembrane region" description="Helical" evidence="7">
    <location>
        <begin position="250"/>
        <end position="268"/>
    </location>
</feature>
<keyword evidence="10" id="KW-1185">Reference proteome</keyword>
<dbReference type="STRING" id="1210086.GCA_001613105_07929"/>
<gene>
    <name evidence="9" type="ORF">DFR76_12211</name>
</gene>